<feature type="coiled-coil region" evidence="1">
    <location>
        <begin position="289"/>
        <end position="332"/>
    </location>
</feature>
<keyword evidence="1" id="KW-0175">Coiled coil</keyword>
<feature type="region of interest" description="Disordered" evidence="2">
    <location>
        <begin position="77"/>
        <end position="97"/>
    </location>
</feature>
<gene>
    <name evidence="3" type="ORF">TrST_g1345</name>
</gene>
<feature type="coiled-coil region" evidence="1">
    <location>
        <begin position="362"/>
        <end position="424"/>
    </location>
</feature>
<accession>A0A9W7EXB7</accession>
<evidence type="ECO:0000313" key="4">
    <source>
        <dbReference type="Proteomes" id="UP001165085"/>
    </source>
</evidence>
<evidence type="ECO:0000256" key="1">
    <source>
        <dbReference type="SAM" id="Coils"/>
    </source>
</evidence>
<dbReference type="EMBL" id="BRXY01000439">
    <property type="protein sequence ID" value="GMH95238.1"/>
    <property type="molecule type" value="Genomic_DNA"/>
</dbReference>
<name>A0A9W7EXB7_9STRA</name>
<protein>
    <submittedName>
        <fullName evidence="3">Uncharacterized protein</fullName>
    </submittedName>
</protein>
<evidence type="ECO:0000313" key="3">
    <source>
        <dbReference type="EMBL" id="GMH95238.1"/>
    </source>
</evidence>
<feature type="region of interest" description="Disordered" evidence="2">
    <location>
        <begin position="29"/>
        <end position="61"/>
    </location>
</feature>
<dbReference type="Proteomes" id="UP001165085">
    <property type="component" value="Unassembled WGS sequence"/>
</dbReference>
<feature type="compositionally biased region" description="Pro residues" evidence="2">
    <location>
        <begin position="81"/>
        <end position="92"/>
    </location>
</feature>
<evidence type="ECO:0000256" key="2">
    <source>
        <dbReference type="SAM" id="MobiDB-lite"/>
    </source>
</evidence>
<keyword evidence="4" id="KW-1185">Reference proteome</keyword>
<proteinExistence type="predicted"/>
<feature type="coiled-coil region" evidence="1">
    <location>
        <begin position="463"/>
        <end position="494"/>
    </location>
</feature>
<reference evidence="4" key="1">
    <citation type="journal article" date="2023" name="Commun. Biol.">
        <title>Genome analysis of Parmales, the sister group of diatoms, reveals the evolutionary specialization of diatoms from phago-mixotrophs to photoautotrophs.</title>
        <authorList>
            <person name="Ban H."/>
            <person name="Sato S."/>
            <person name="Yoshikawa S."/>
            <person name="Yamada K."/>
            <person name="Nakamura Y."/>
            <person name="Ichinomiya M."/>
            <person name="Sato N."/>
            <person name="Blanc-Mathieu R."/>
            <person name="Endo H."/>
            <person name="Kuwata A."/>
            <person name="Ogata H."/>
        </authorList>
    </citation>
    <scope>NUCLEOTIDE SEQUENCE [LARGE SCALE GENOMIC DNA]</scope>
    <source>
        <strain evidence="4">NIES 3701</strain>
    </source>
</reference>
<dbReference type="OrthoDB" id="200125at2759"/>
<organism evidence="3 4">
    <name type="scientific">Triparma strigata</name>
    <dbReference type="NCBI Taxonomy" id="1606541"/>
    <lineage>
        <taxon>Eukaryota</taxon>
        <taxon>Sar</taxon>
        <taxon>Stramenopiles</taxon>
        <taxon>Ochrophyta</taxon>
        <taxon>Bolidophyceae</taxon>
        <taxon>Parmales</taxon>
        <taxon>Triparmaceae</taxon>
        <taxon>Triparma</taxon>
    </lineage>
</organism>
<feature type="coiled-coil region" evidence="1">
    <location>
        <begin position="590"/>
        <end position="617"/>
    </location>
</feature>
<sequence>MTTSGSDILDFLSTERASLSSTLDDAEQWLGSFSGGNKGPAAGDTLDQEEEKVEIGDGSMGNSRLYGKSLLQAAGIAQTPAAPPPPPPPLPHPQASYGDIESAKMQLKGSIENLQAKVSSMRANVGPPSVSPQQYRQYQQYQQGHYSPTNTHTASEAKVGERLSPHTFDRSFVANPSGYTNTVQDQMSSLMGKVRKEVDVERGQVEERMKRYAIKETEMRLNDMRRGHVAELEKVLGDTVMTVAGTLVVQDDRQVEQLKKGLHAKRDELIGLAREEKYKGLEVAINLMNSEHERKLKRMREDAEVIARAELMKRLERREREYRLLMAKRELEENLNRRVEEIGTENGKESERVFGELAVALEEGARRNVEQLVERFNNEREEKEKQLIGHSEKVVGEAMESLSAELLESERSELMDIRRKSEEERVRVVNQTRIEGTEALDKAIATEKERIRKRRDDKVTVLRTELQNKIMRDLSELEEALRNDLETAEKLMIDSVKTGLSSTLQRAASEHQSRAAVSKVDVAELVKSLRAKQTKVVTALPKFVRDTRLRVKKFDKPSDAGLTEMVAAGKAWDALNSLSTLHVNPLQGRVDSSLQTLQELSVENKSLRSELKKLDRQVYSEAYGGDDPVFGLVRTGMEMLKKAEEGGGGGGGGKVCRKCEKLYRVNGELLKEINDGGKGDTGGEGEVELSD</sequence>
<comment type="caution">
    <text evidence="3">The sequence shown here is derived from an EMBL/GenBank/DDBJ whole genome shotgun (WGS) entry which is preliminary data.</text>
</comment>
<dbReference type="AlphaFoldDB" id="A0A9W7EXB7"/>